<dbReference type="InterPro" id="IPR058163">
    <property type="entry name" value="LysR-type_TF_proteobact-type"/>
</dbReference>
<dbReference type="PANTHER" id="PTHR30537:SF3">
    <property type="entry name" value="TRANSCRIPTIONAL REGULATORY PROTEIN"/>
    <property type="match status" value="1"/>
</dbReference>
<dbReference type="EMBL" id="ONZF01000001">
    <property type="protein sequence ID" value="SPJ22763.1"/>
    <property type="molecule type" value="Genomic_DNA"/>
</dbReference>
<dbReference type="InterPro" id="IPR036390">
    <property type="entry name" value="WH_DNA-bd_sf"/>
</dbReference>
<protein>
    <recommendedName>
        <fullName evidence="2">HTH lysR-type domain-containing protein</fullName>
    </recommendedName>
</protein>
<dbReference type="OrthoDB" id="9796526at2"/>
<dbReference type="PROSITE" id="PS50931">
    <property type="entry name" value="HTH_LYSR"/>
    <property type="match status" value="1"/>
</dbReference>
<gene>
    <name evidence="3" type="ORF">PAA8504_00561</name>
</gene>
<sequence length="272" mass="29847">MKDGPDWSDLRLFVAVAREGGIGRAAPVTGVSPATLSRRMRALESDLGRALFRRGPKAYALTAEGHALAAQLRPMEEAAAGLVRPLPQRVRISAGTWTTLDLARNIDRIWRCDADWVPEFVYCDRPLDIARREVDIGIRNRAPDQPWLAGRRVGYVDYGVYAANEGIEGWIGPAEGTAPVPSGLWIEATHGTDIVTRANTPIVAATLAEAGLGRVVLPTFIGESRDGLTRLGPTISDLRSEEWLVAHHEGRHLRPVRRALAALSRYLRRRSA</sequence>
<evidence type="ECO:0000313" key="4">
    <source>
        <dbReference type="Proteomes" id="UP000244912"/>
    </source>
</evidence>
<comment type="similarity">
    <text evidence="1">Belongs to the LysR transcriptional regulatory family.</text>
</comment>
<organism evidence="3 4">
    <name type="scientific">Palleronia abyssalis</name>
    <dbReference type="NCBI Taxonomy" id="1501240"/>
    <lineage>
        <taxon>Bacteria</taxon>
        <taxon>Pseudomonadati</taxon>
        <taxon>Pseudomonadota</taxon>
        <taxon>Alphaproteobacteria</taxon>
        <taxon>Rhodobacterales</taxon>
        <taxon>Roseobacteraceae</taxon>
        <taxon>Palleronia</taxon>
    </lineage>
</organism>
<evidence type="ECO:0000256" key="1">
    <source>
        <dbReference type="ARBA" id="ARBA00009437"/>
    </source>
</evidence>
<dbReference type="AlphaFoldDB" id="A0A2R8BRF5"/>
<dbReference type="RefSeq" id="WP_108892610.1">
    <property type="nucleotide sequence ID" value="NZ_ONZF01000001.1"/>
</dbReference>
<dbReference type="PANTHER" id="PTHR30537">
    <property type="entry name" value="HTH-TYPE TRANSCRIPTIONAL REGULATOR"/>
    <property type="match status" value="1"/>
</dbReference>
<dbReference type="InterPro" id="IPR000847">
    <property type="entry name" value="LysR_HTH_N"/>
</dbReference>
<evidence type="ECO:0000259" key="2">
    <source>
        <dbReference type="PROSITE" id="PS50931"/>
    </source>
</evidence>
<reference evidence="3 4" key="1">
    <citation type="submission" date="2018-03" db="EMBL/GenBank/DDBJ databases">
        <authorList>
            <person name="Keele B.F."/>
        </authorList>
    </citation>
    <scope>NUCLEOTIDE SEQUENCE [LARGE SCALE GENOMIC DNA]</scope>
    <source>
        <strain evidence="3 4">CECT 8504</strain>
    </source>
</reference>
<dbReference type="GO" id="GO:0003700">
    <property type="term" value="F:DNA-binding transcription factor activity"/>
    <property type="evidence" value="ECO:0007669"/>
    <property type="project" value="InterPro"/>
</dbReference>
<evidence type="ECO:0000313" key="3">
    <source>
        <dbReference type="EMBL" id="SPJ22763.1"/>
    </source>
</evidence>
<name>A0A2R8BRF5_9RHOB</name>
<dbReference type="Proteomes" id="UP000244912">
    <property type="component" value="Unassembled WGS sequence"/>
</dbReference>
<dbReference type="SUPFAM" id="SSF46785">
    <property type="entry name" value="Winged helix' DNA-binding domain"/>
    <property type="match status" value="1"/>
</dbReference>
<proteinExistence type="inferred from homology"/>
<accession>A0A2R8BRF5</accession>
<dbReference type="InterPro" id="IPR036388">
    <property type="entry name" value="WH-like_DNA-bd_sf"/>
</dbReference>
<dbReference type="SUPFAM" id="SSF53850">
    <property type="entry name" value="Periplasmic binding protein-like II"/>
    <property type="match status" value="1"/>
</dbReference>
<dbReference type="Gene3D" id="1.10.10.10">
    <property type="entry name" value="Winged helix-like DNA-binding domain superfamily/Winged helix DNA-binding domain"/>
    <property type="match status" value="1"/>
</dbReference>
<dbReference type="Pfam" id="PF00126">
    <property type="entry name" value="HTH_1"/>
    <property type="match status" value="1"/>
</dbReference>
<dbReference type="GO" id="GO:0043565">
    <property type="term" value="F:sequence-specific DNA binding"/>
    <property type="evidence" value="ECO:0007669"/>
    <property type="project" value="TreeGrafter"/>
</dbReference>
<keyword evidence="4" id="KW-1185">Reference proteome</keyword>
<feature type="domain" description="HTH lysR-type" evidence="2">
    <location>
        <begin position="5"/>
        <end position="62"/>
    </location>
</feature>
<dbReference type="GO" id="GO:0006351">
    <property type="term" value="P:DNA-templated transcription"/>
    <property type="evidence" value="ECO:0007669"/>
    <property type="project" value="TreeGrafter"/>
</dbReference>